<dbReference type="EMBL" id="KZ857427">
    <property type="protein sequence ID" value="RDX46412.1"/>
    <property type="molecule type" value="Genomic_DNA"/>
</dbReference>
<feature type="compositionally biased region" description="Low complexity" evidence="1">
    <location>
        <begin position="159"/>
        <end position="168"/>
    </location>
</feature>
<reference evidence="2 3" key="1">
    <citation type="journal article" date="2018" name="Biotechnol. Biofuels">
        <title>Integrative visual omics of the white-rot fungus Polyporus brumalis exposes the biotechnological potential of its oxidative enzymes for delignifying raw plant biomass.</title>
        <authorList>
            <person name="Miyauchi S."/>
            <person name="Rancon A."/>
            <person name="Drula E."/>
            <person name="Hage H."/>
            <person name="Chaduli D."/>
            <person name="Favel A."/>
            <person name="Grisel S."/>
            <person name="Henrissat B."/>
            <person name="Herpoel-Gimbert I."/>
            <person name="Ruiz-Duenas F.J."/>
            <person name="Chevret D."/>
            <person name="Hainaut M."/>
            <person name="Lin J."/>
            <person name="Wang M."/>
            <person name="Pangilinan J."/>
            <person name="Lipzen A."/>
            <person name="Lesage-Meessen L."/>
            <person name="Navarro D."/>
            <person name="Riley R."/>
            <person name="Grigoriev I.V."/>
            <person name="Zhou S."/>
            <person name="Raouche S."/>
            <person name="Rosso M.N."/>
        </authorList>
    </citation>
    <scope>NUCLEOTIDE SEQUENCE [LARGE SCALE GENOMIC DNA]</scope>
    <source>
        <strain evidence="2 3">BRFM 1820</strain>
    </source>
</reference>
<feature type="region of interest" description="Disordered" evidence="1">
    <location>
        <begin position="79"/>
        <end position="209"/>
    </location>
</feature>
<dbReference type="AlphaFoldDB" id="A0A371D1L1"/>
<feature type="compositionally biased region" description="Basic residues" evidence="1">
    <location>
        <begin position="169"/>
        <end position="181"/>
    </location>
</feature>
<feature type="compositionally biased region" description="Polar residues" evidence="1">
    <location>
        <begin position="418"/>
        <end position="427"/>
    </location>
</feature>
<feature type="compositionally biased region" description="Basic residues" evidence="1">
    <location>
        <begin position="280"/>
        <end position="289"/>
    </location>
</feature>
<evidence type="ECO:0000256" key="1">
    <source>
        <dbReference type="SAM" id="MobiDB-lite"/>
    </source>
</evidence>
<sequence>MAIRSTYYSKELAQSSQATVCSGLDKARLVRPARKLQQYSAVCPPLYPLPPPFVLAATTTSIIPPTTYITRCAPSLLSTSPSSLSHVDRTRSSSRRNASQWAFRSSTLTGRATTRVPQDAQCFGRSSSRPQPTSSHRTRTRSYGGHRRPLFHHYSASLAPAPASAVRRPVPRRRDRRRRTAHPSLRQLGHVHRAQGRARAAAKGRLHQERAVHGTRRATAVAGRRAMKLDQDYVRPTNAQTAAGSSAGPAATPGPKTLDRPEQPEAHATDHAGSSIAGTKFKRPNRKLPKNATDVRQTPAALQRARAQSTAADASQRTPSTDADPHPEHAFRPHPSALPPLRLPPTLPLQLQLPRPASTSTSTSTNNSPNSSSTTSDHNPLEPLRPPAPPPIPLQSMPYPHPPGAGQQFEFKFEYASQGASSSTVTLDQKPHDSRGPEPAKMVFVGGRPQAQQAPPRKKPGAGPARKRKDKDKAKAAPGPSTSRG</sequence>
<feature type="compositionally biased region" description="Basic residues" evidence="1">
    <location>
        <begin position="456"/>
        <end position="470"/>
    </location>
</feature>
<feature type="compositionally biased region" description="Polar residues" evidence="1">
    <location>
        <begin position="95"/>
        <end position="116"/>
    </location>
</feature>
<feature type="compositionally biased region" description="Basic residues" evidence="1">
    <location>
        <begin position="189"/>
        <end position="205"/>
    </location>
</feature>
<feature type="compositionally biased region" description="Low complexity" evidence="1">
    <location>
        <begin position="241"/>
        <end position="255"/>
    </location>
</feature>
<feature type="compositionally biased region" description="Polar residues" evidence="1">
    <location>
        <begin position="124"/>
        <end position="135"/>
    </location>
</feature>
<feature type="compositionally biased region" description="Basic and acidic residues" evidence="1">
    <location>
        <begin position="429"/>
        <end position="438"/>
    </location>
</feature>
<feature type="compositionally biased region" description="Basic and acidic residues" evidence="1">
    <location>
        <begin position="257"/>
        <end position="270"/>
    </location>
</feature>
<protein>
    <submittedName>
        <fullName evidence="2">Uncharacterized protein</fullName>
    </submittedName>
</protein>
<feature type="region of interest" description="Disordered" evidence="1">
    <location>
        <begin position="238"/>
        <end position="485"/>
    </location>
</feature>
<dbReference type="Proteomes" id="UP000256964">
    <property type="component" value="Unassembled WGS sequence"/>
</dbReference>
<evidence type="ECO:0000313" key="2">
    <source>
        <dbReference type="EMBL" id="RDX46412.1"/>
    </source>
</evidence>
<keyword evidence="3" id="KW-1185">Reference proteome</keyword>
<accession>A0A371D1L1</accession>
<feature type="compositionally biased region" description="Low complexity" evidence="1">
    <location>
        <begin position="446"/>
        <end position="455"/>
    </location>
</feature>
<feature type="compositionally biased region" description="Low complexity" evidence="1">
    <location>
        <begin position="348"/>
        <end position="376"/>
    </location>
</feature>
<evidence type="ECO:0000313" key="3">
    <source>
        <dbReference type="Proteomes" id="UP000256964"/>
    </source>
</evidence>
<feature type="compositionally biased region" description="Pro residues" evidence="1">
    <location>
        <begin position="336"/>
        <end position="347"/>
    </location>
</feature>
<name>A0A371D1L1_9APHY</name>
<feature type="compositionally biased region" description="Basic residues" evidence="1">
    <location>
        <begin position="136"/>
        <end position="151"/>
    </location>
</feature>
<feature type="compositionally biased region" description="Polar residues" evidence="1">
    <location>
        <begin position="306"/>
        <end position="321"/>
    </location>
</feature>
<proteinExistence type="predicted"/>
<organism evidence="2 3">
    <name type="scientific">Lentinus brumalis</name>
    <dbReference type="NCBI Taxonomy" id="2498619"/>
    <lineage>
        <taxon>Eukaryota</taxon>
        <taxon>Fungi</taxon>
        <taxon>Dikarya</taxon>
        <taxon>Basidiomycota</taxon>
        <taxon>Agaricomycotina</taxon>
        <taxon>Agaricomycetes</taxon>
        <taxon>Polyporales</taxon>
        <taxon>Polyporaceae</taxon>
        <taxon>Lentinus</taxon>
    </lineage>
</organism>
<gene>
    <name evidence="2" type="ORF">OH76DRAFT_837648</name>
</gene>
<feature type="compositionally biased region" description="Pro residues" evidence="1">
    <location>
        <begin position="383"/>
        <end position="403"/>
    </location>
</feature>